<protein>
    <submittedName>
        <fullName evidence="2">Uncharacterized protein</fullName>
    </submittedName>
</protein>
<keyword evidence="3" id="KW-1185">Reference proteome</keyword>
<feature type="non-terminal residue" evidence="2">
    <location>
        <position position="85"/>
    </location>
</feature>
<keyword evidence="1" id="KW-0812">Transmembrane</keyword>
<keyword evidence="1" id="KW-1133">Transmembrane helix</keyword>
<accession>A0ABN9E881</accession>
<keyword evidence="1" id="KW-0472">Membrane</keyword>
<reference evidence="2" key="1">
    <citation type="submission" date="2023-05" db="EMBL/GenBank/DDBJ databases">
        <authorList>
            <person name="Stuckert A."/>
        </authorList>
    </citation>
    <scope>NUCLEOTIDE SEQUENCE</scope>
</reference>
<organism evidence="2 3">
    <name type="scientific">Staurois parvus</name>
    <dbReference type="NCBI Taxonomy" id="386267"/>
    <lineage>
        <taxon>Eukaryota</taxon>
        <taxon>Metazoa</taxon>
        <taxon>Chordata</taxon>
        <taxon>Craniata</taxon>
        <taxon>Vertebrata</taxon>
        <taxon>Euteleostomi</taxon>
        <taxon>Amphibia</taxon>
        <taxon>Batrachia</taxon>
        <taxon>Anura</taxon>
        <taxon>Neobatrachia</taxon>
        <taxon>Ranoidea</taxon>
        <taxon>Ranidae</taxon>
        <taxon>Staurois</taxon>
    </lineage>
</organism>
<comment type="caution">
    <text evidence="2">The sequence shown here is derived from an EMBL/GenBank/DDBJ whole genome shotgun (WGS) entry which is preliminary data.</text>
</comment>
<evidence type="ECO:0000313" key="3">
    <source>
        <dbReference type="Proteomes" id="UP001162483"/>
    </source>
</evidence>
<sequence length="85" mass="9400">MHSGCIDTGQEGVNVWAIKGLTVCGVCFIMFAACCFYLGDMLFCIPLLCREKAACPSWQERDLSCLHTGLSRQLCMTITQCRRGS</sequence>
<dbReference type="Proteomes" id="UP001162483">
    <property type="component" value="Unassembled WGS sequence"/>
</dbReference>
<feature type="transmembrane region" description="Helical" evidence="1">
    <location>
        <begin position="16"/>
        <end position="38"/>
    </location>
</feature>
<name>A0ABN9E881_9NEOB</name>
<proteinExistence type="predicted"/>
<gene>
    <name evidence="2" type="ORF">SPARVUS_LOCUS9137667</name>
</gene>
<evidence type="ECO:0000313" key="2">
    <source>
        <dbReference type="EMBL" id="CAI9579663.1"/>
    </source>
</evidence>
<dbReference type="EMBL" id="CATNWA010015114">
    <property type="protein sequence ID" value="CAI9579663.1"/>
    <property type="molecule type" value="Genomic_DNA"/>
</dbReference>
<evidence type="ECO:0000256" key="1">
    <source>
        <dbReference type="SAM" id="Phobius"/>
    </source>
</evidence>